<keyword evidence="5" id="KW-1185">Reference proteome</keyword>
<evidence type="ECO:0000256" key="2">
    <source>
        <dbReference type="ARBA" id="ARBA00022801"/>
    </source>
</evidence>
<protein>
    <recommendedName>
        <fullName evidence="3">AB hydrolase-1 domain-containing protein</fullName>
    </recommendedName>
</protein>
<keyword evidence="2" id="KW-0378">Hydrolase</keyword>
<dbReference type="AlphaFoldDB" id="A0A2J7RNS0"/>
<dbReference type="Pfam" id="PF00561">
    <property type="entry name" value="Abhydrolase_1"/>
    <property type="match status" value="1"/>
</dbReference>
<sequence>MEETKDYQHLRSPQKTESLPTHQTVELKFSVPWGHIAAKVWGDPGGEPILAVHGVEDNAATFDTLIPLLLQLVGRPMYVVCVDLPGHGHSSPLAPGILYRFTDMPGCLHRVISQLGWYRFHYLGHSLGGLLGLHFVASYPNLVEKLIVIDALTFTMYPRHYHSNILRAYAEKLLELEKKVGAGTIQPSYTLDQALHKLAHSRGTKMTEAGIKALASRGLRQVEGHDNLYTFSRDNRLKFFVFPVVNIEEAVQVASEVKCQLLIVTGKESLRTEKGSDNEAVLTALTKHCSYLKHYVVDGDHDVHLNFPERLAPLVATFLCKPRSSL</sequence>
<dbReference type="GO" id="GO:0016020">
    <property type="term" value="C:membrane"/>
    <property type="evidence" value="ECO:0007669"/>
    <property type="project" value="TreeGrafter"/>
</dbReference>
<evidence type="ECO:0000256" key="1">
    <source>
        <dbReference type="ARBA" id="ARBA00008645"/>
    </source>
</evidence>
<evidence type="ECO:0000313" key="4">
    <source>
        <dbReference type="EMBL" id="PNF42468.1"/>
    </source>
</evidence>
<organism evidence="4 5">
    <name type="scientific">Cryptotermes secundus</name>
    <dbReference type="NCBI Taxonomy" id="105785"/>
    <lineage>
        <taxon>Eukaryota</taxon>
        <taxon>Metazoa</taxon>
        <taxon>Ecdysozoa</taxon>
        <taxon>Arthropoda</taxon>
        <taxon>Hexapoda</taxon>
        <taxon>Insecta</taxon>
        <taxon>Pterygota</taxon>
        <taxon>Neoptera</taxon>
        <taxon>Polyneoptera</taxon>
        <taxon>Dictyoptera</taxon>
        <taxon>Blattodea</taxon>
        <taxon>Blattoidea</taxon>
        <taxon>Termitoidae</taxon>
        <taxon>Kalotermitidae</taxon>
        <taxon>Cryptotermitinae</taxon>
        <taxon>Cryptotermes</taxon>
    </lineage>
</organism>
<feature type="domain" description="AB hydrolase-1" evidence="3">
    <location>
        <begin position="48"/>
        <end position="174"/>
    </location>
</feature>
<name>A0A2J7RNS0_9NEOP</name>
<reference evidence="4 5" key="1">
    <citation type="submission" date="2017-12" db="EMBL/GenBank/DDBJ databases">
        <title>Hemimetabolous genomes reveal molecular basis of termite eusociality.</title>
        <authorList>
            <person name="Harrison M.C."/>
            <person name="Jongepier E."/>
            <person name="Robertson H.M."/>
            <person name="Arning N."/>
            <person name="Bitard-Feildel T."/>
            <person name="Chao H."/>
            <person name="Childers C.P."/>
            <person name="Dinh H."/>
            <person name="Doddapaneni H."/>
            <person name="Dugan S."/>
            <person name="Gowin J."/>
            <person name="Greiner C."/>
            <person name="Han Y."/>
            <person name="Hu H."/>
            <person name="Hughes D.S.T."/>
            <person name="Huylmans A.-K."/>
            <person name="Kemena C."/>
            <person name="Kremer L.P.M."/>
            <person name="Lee S.L."/>
            <person name="Lopez-Ezquerra A."/>
            <person name="Mallet L."/>
            <person name="Monroy-Kuhn J.M."/>
            <person name="Moser A."/>
            <person name="Murali S.C."/>
            <person name="Muzny D.M."/>
            <person name="Otani S."/>
            <person name="Piulachs M.-D."/>
            <person name="Poelchau M."/>
            <person name="Qu J."/>
            <person name="Schaub F."/>
            <person name="Wada-Katsumata A."/>
            <person name="Worley K.C."/>
            <person name="Xie Q."/>
            <person name="Ylla G."/>
            <person name="Poulsen M."/>
            <person name="Gibbs R.A."/>
            <person name="Schal C."/>
            <person name="Richards S."/>
            <person name="Belles X."/>
            <person name="Korb J."/>
            <person name="Bornberg-Bauer E."/>
        </authorList>
    </citation>
    <scope>NUCLEOTIDE SEQUENCE [LARGE SCALE GENOMIC DNA]</scope>
    <source>
        <tissue evidence="4">Whole body</tissue>
    </source>
</reference>
<comment type="caution">
    <text evidence="4">The sequence shown here is derived from an EMBL/GenBank/DDBJ whole genome shotgun (WGS) entry which is preliminary data.</text>
</comment>
<dbReference type="PANTHER" id="PTHR43798:SF14">
    <property type="entry name" value="SERINE HYDROLASE-LIKE PROTEIN DDB_G0286239"/>
    <property type="match status" value="1"/>
</dbReference>
<dbReference type="GO" id="GO:0016787">
    <property type="term" value="F:hydrolase activity"/>
    <property type="evidence" value="ECO:0007669"/>
    <property type="project" value="UniProtKB-KW"/>
</dbReference>
<evidence type="ECO:0000259" key="3">
    <source>
        <dbReference type="Pfam" id="PF00561"/>
    </source>
</evidence>
<evidence type="ECO:0000313" key="5">
    <source>
        <dbReference type="Proteomes" id="UP000235965"/>
    </source>
</evidence>
<dbReference type="OrthoDB" id="6431331at2759"/>
<dbReference type="EMBL" id="NEVH01002148">
    <property type="protein sequence ID" value="PNF42468.1"/>
    <property type="molecule type" value="Genomic_DNA"/>
</dbReference>
<comment type="similarity">
    <text evidence="1">Belongs to the AB hydrolase superfamily.</text>
</comment>
<dbReference type="InterPro" id="IPR000073">
    <property type="entry name" value="AB_hydrolase_1"/>
</dbReference>
<proteinExistence type="inferred from homology"/>
<dbReference type="InterPro" id="IPR050266">
    <property type="entry name" value="AB_hydrolase_sf"/>
</dbReference>
<dbReference type="InterPro" id="IPR029058">
    <property type="entry name" value="AB_hydrolase_fold"/>
</dbReference>
<dbReference type="Gene3D" id="3.40.50.1820">
    <property type="entry name" value="alpha/beta hydrolase"/>
    <property type="match status" value="1"/>
</dbReference>
<dbReference type="InParanoid" id="A0A2J7RNS0"/>
<dbReference type="PRINTS" id="PR00111">
    <property type="entry name" value="ABHYDROLASE"/>
</dbReference>
<dbReference type="STRING" id="105785.A0A2J7RNS0"/>
<dbReference type="PANTHER" id="PTHR43798">
    <property type="entry name" value="MONOACYLGLYCEROL LIPASE"/>
    <property type="match status" value="1"/>
</dbReference>
<dbReference type="SUPFAM" id="SSF53474">
    <property type="entry name" value="alpha/beta-Hydrolases"/>
    <property type="match status" value="1"/>
</dbReference>
<dbReference type="Proteomes" id="UP000235965">
    <property type="component" value="Unassembled WGS sequence"/>
</dbReference>
<accession>A0A2J7RNS0</accession>
<gene>
    <name evidence="4" type="ORF">B7P43_G08747</name>
</gene>